<proteinExistence type="predicted"/>
<keyword evidence="3" id="KW-1185">Reference proteome</keyword>
<organism evidence="2 3">
    <name type="scientific">Streptomyces cellostaticus</name>
    <dbReference type="NCBI Taxonomy" id="67285"/>
    <lineage>
        <taxon>Bacteria</taxon>
        <taxon>Bacillati</taxon>
        <taxon>Actinomycetota</taxon>
        <taxon>Actinomycetes</taxon>
        <taxon>Kitasatosporales</taxon>
        <taxon>Streptomycetaceae</taxon>
        <taxon>Streptomyces</taxon>
    </lineage>
</organism>
<dbReference type="AlphaFoldDB" id="A0A101NR64"/>
<accession>A0A101NR64</accession>
<gene>
    <name evidence="2" type="ORF">AQI88_07190</name>
</gene>
<evidence type="ECO:0000313" key="2">
    <source>
        <dbReference type="EMBL" id="KUM97692.1"/>
    </source>
</evidence>
<reference evidence="2 3" key="1">
    <citation type="submission" date="2015-10" db="EMBL/GenBank/DDBJ databases">
        <title>Draft genome sequence of Streptomyces cellostaticus DSM 40189, type strain for the species Streptomyces cellostaticus.</title>
        <authorList>
            <person name="Ruckert C."/>
            <person name="Winkler A."/>
            <person name="Kalinowski J."/>
            <person name="Kampfer P."/>
            <person name="Glaeser S."/>
        </authorList>
    </citation>
    <scope>NUCLEOTIDE SEQUENCE [LARGE SCALE GENOMIC DNA]</scope>
    <source>
        <strain evidence="2 3">DSM 40189</strain>
    </source>
</reference>
<dbReference type="Proteomes" id="UP000054241">
    <property type="component" value="Unassembled WGS sequence"/>
</dbReference>
<comment type="caution">
    <text evidence="2">The sequence shown here is derived from an EMBL/GenBank/DDBJ whole genome shotgun (WGS) entry which is preliminary data.</text>
</comment>
<evidence type="ECO:0000313" key="3">
    <source>
        <dbReference type="Proteomes" id="UP000054241"/>
    </source>
</evidence>
<feature type="region of interest" description="Disordered" evidence="1">
    <location>
        <begin position="1"/>
        <end position="52"/>
    </location>
</feature>
<dbReference type="STRING" id="67285.AQI88_07190"/>
<sequence>MIDCGTSATAEPRRRQVDLGPHGLARRVAVDHLPAVGQSTDEQEPAPSGSEGCGLAYILRAGRAFLPGVGHLDPHASGEQRKPQLEVPAGHASMGYGIGGQLGDDHGYGVGGVGAVGDAPGVELGESEVPCQAGAAGG</sequence>
<dbReference type="EMBL" id="LMWL01000009">
    <property type="protein sequence ID" value="KUM97692.1"/>
    <property type="molecule type" value="Genomic_DNA"/>
</dbReference>
<name>A0A101NR64_9ACTN</name>
<evidence type="ECO:0000256" key="1">
    <source>
        <dbReference type="SAM" id="MobiDB-lite"/>
    </source>
</evidence>
<protein>
    <submittedName>
        <fullName evidence="2">Uncharacterized protein</fullName>
    </submittedName>
</protein>